<dbReference type="Proteomes" id="UP001274321">
    <property type="component" value="Unassembled WGS sequence"/>
</dbReference>
<dbReference type="Pfam" id="PF11162">
    <property type="entry name" value="DUF2946"/>
    <property type="match status" value="1"/>
</dbReference>
<keyword evidence="3" id="KW-1185">Reference proteome</keyword>
<evidence type="ECO:0000313" key="2">
    <source>
        <dbReference type="EMBL" id="MDX6807640.1"/>
    </source>
</evidence>
<evidence type="ECO:0000256" key="1">
    <source>
        <dbReference type="SAM" id="MobiDB-lite"/>
    </source>
</evidence>
<accession>A0ABU4RVF0</accession>
<organism evidence="2 3">
    <name type="scientific">Terrihabitans rhizophilus</name>
    <dbReference type="NCBI Taxonomy" id="3092662"/>
    <lineage>
        <taxon>Bacteria</taxon>
        <taxon>Pseudomonadati</taxon>
        <taxon>Pseudomonadota</taxon>
        <taxon>Alphaproteobacteria</taxon>
        <taxon>Hyphomicrobiales</taxon>
        <taxon>Terrihabitans</taxon>
    </lineage>
</organism>
<protein>
    <recommendedName>
        <fullName evidence="4">DUF2946 domain-containing protein</fullName>
    </recommendedName>
</protein>
<sequence>MFRQGIARPLVATLAAWAMLFHVLAMTLMPQPAAALEAGGLPAFDLLCSGAPHDNGTAPASPHTSAAMASCALCGLGCSALDVPPVFLVPAPRSIVETRSRALRELPKPGLDRPGRAQPRGPPAFA</sequence>
<gene>
    <name evidence="2" type="ORF">SCD90_16385</name>
</gene>
<dbReference type="InterPro" id="IPR021333">
    <property type="entry name" value="DUF2946"/>
</dbReference>
<dbReference type="EMBL" id="JAXAFJ010000015">
    <property type="protein sequence ID" value="MDX6807640.1"/>
    <property type="molecule type" value="Genomic_DNA"/>
</dbReference>
<feature type="compositionally biased region" description="Basic and acidic residues" evidence="1">
    <location>
        <begin position="99"/>
        <end position="115"/>
    </location>
</feature>
<reference evidence="2 3" key="1">
    <citation type="submission" date="2023-11" db="EMBL/GenBank/DDBJ databases">
        <authorList>
            <person name="Bao R."/>
        </authorList>
    </citation>
    <scope>NUCLEOTIDE SEQUENCE [LARGE SCALE GENOMIC DNA]</scope>
    <source>
        <strain evidence="2 3">PJ23</strain>
    </source>
</reference>
<comment type="caution">
    <text evidence="2">The sequence shown here is derived from an EMBL/GenBank/DDBJ whole genome shotgun (WGS) entry which is preliminary data.</text>
</comment>
<proteinExistence type="predicted"/>
<feature type="region of interest" description="Disordered" evidence="1">
    <location>
        <begin position="99"/>
        <end position="126"/>
    </location>
</feature>
<evidence type="ECO:0008006" key="4">
    <source>
        <dbReference type="Google" id="ProtNLM"/>
    </source>
</evidence>
<dbReference type="RefSeq" id="WP_319845786.1">
    <property type="nucleotide sequence ID" value="NZ_JAXAFJ010000015.1"/>
</dbReference>
<name>A0ABU4RVF0_9HYPH</name>
<evidence type="ECO:0000313" key="3">
    <source>
        <dbReference type="Proteomes" id="UP001274321"/>
    </source>
</evidence>